<gene>
    <name evidence="1" type="ORF">UW82_C0014G0009</name>
</gene>
<dbReference type="AlphaFoldDB" id="A0A0G1MV79"/>
<sequence length="89" mass="10115">MLIYGLYTVASAPEKETAVWIVSTLRRPVAMTVDARTRGWCTLVHQPNTMRAGPRRLCALPRQTFFHVSSQFYIRLFPSTRDCATNIGL</sequence>
<comment type="caution">
    <text evidence="1">The sequence shown here is derived from an EMBL/GenBank/DDBJ whole genome shotgun (WGS) entry which is preliminary data.</text>
</comment>
<evidence type="ECO:0000313" key="2">
    <source>
        <dbReference type="Proteomes" id="UP000034504"/>
    </source>
</evidence>
<reference evidence="1 2" key="1">
    <citation type="journal article" date="2015" name="Nature">
        <title>rRNA introns, odd ribosomes, and small enigmatic genomes across a large radiation of phyla.</title>
        <authorList>
            <person name="Brown C.T."/>
            <person name="Hug L.A."/>
            <person name="Thomas B.C."/>
            <person name="Sharon I."/>
            <person name="Castelle C.J."/>
            <person name="Singh A."/>
            <person name="Wilkins M.J."/>
            <person name="Williams K.H."/>
            <person name="Banfield J.F."/>
        </authorList>
    </citation>
    <scope>NUCLEOTIDE SEQUENCE [LARGE SCALE GENOMIC DNA]</scope>
</reference>
<proteinExistence type="predicted"/>
<name>A0A0G1MV79_UNCKA</name>
<accession>A0A0G1MV79</accession>
<organism evidence="1 2">
    <name type="scientific">candidate division WWE3 bacterium GW2011_GWC2_44_9</name>
    <dbReference type="NCBI Taxonomy" id="1619125"/>
    <lineage>
        <taxon>Bacteria</taxon>
        <taxon>Katanobacteria</taxon>
    </lineage>
</organism>
<evidence type="ECO:0000313" key="1">
    <source>
        <dbReference type="EMBL" id="KKT84657.1"/>
    </source>
</evidence>
<dbReference type="Proteomes" id="UP000034504">
    <property type="component" value="Unassembled WGS sequence"/>
</dbReference>
<dbReference type="EMBL" id="LCJU01000014">
    <property type="protein sequence ID" value="KKT84657.1"/>
    <property type="molecule type" value="Genomic_DNA"/>
</dbReference>
<protein>
    <submittedName>
        <fullName evidence="1">Uncharacterized protein</fullName>
    </submittedName>
</protein>